<dbReference type="AlphaFoldDB" id="A0A2N8ZIC8"/>
<name>A0A2N8ZIC8_9VIBR</name>
<reference evidence="1 2" key="1">
    <citation type="submission" date="2017-10" db="EMBL/GenBank/DDBJ databases">
        <authorList>
            <person name="Banno H."/>
            <person name="Chua N.-H."/>
        </authorList>
    </citation>
    <scope>NUCLEOTIDE SEQUENCE [LARGE SCALE GENOMIC DNA]</scope>
    <source>
        <strain evidence="1">Vibrio tapetis CECT4600</strain>
    </source>
</reference>
<keyword evidence="2" id="KW-1185">Reference proteome</keyword>
<evidence type="ECO:0000313" key="1">
    <source>
        <dbReference type="EMBL" id="SON51665.1"/>
    </source>
</evidence>
<dbReference type="Proteomes" id="UP000235828">
    <property type="component" value="Chromosome B"/>
</dbReference>
<gene>
    <name evidence="1" type="ORF">VTAP4600_B0054</name>
</gene>
<accession>A0A2N8ZIC8</accession>
<dbReference type="EMBL" id="LT960612">
    <property type="protein sequence ID" value="SON51665.1"/>
    <property type="molecule type" value="Genomic_DNA"/>
</dbReference>
<dbReference type="RefSeq" id="WP_102524073.1">
    <property type="nucleotide sequence ID" value="NZ_LT960612.1"/>
</dbReference>
<sequence>MNNHVFTNALRKAIQDSLYVVFTLAIEKRNHALGFHLKSGVIGTDKQNCVEGTKLLHPSKHLLRTANSVYVVAILNALEQALIFVSLDVSINKMVRG</sequence>
<protein>
    <submittedName>
        <fullName evidence="1">Uncharacterized protein</fullName>
    </submittedName>
</protein>
<proteinExistence type="predicted"/>
<evidence type="ECO:0000313" key="2">
    <source>
        <dbReference type="Proteomes" id="UP000235828"/>
    </source>
</evidence>
<organism evidence="1 2">
    <name type="scientific">Vibrio tapetis subsp. tapetis</name>
    <dbReference type="NCBI Taxonomy" id="1671868"/>
    <lineage>
        <taxon>Bacteria</taxon>
        <taxon>Pseudomonadati</taxon>
        <taxon>Pseudomonadota</taxon>
        <taxon>Gammaproteobacteria</taxon>
        <taxon>Vibrionales</taxon>
        <taxon>Vibrionaceae</taxon>
        <taxon>Vibrio</taxon>
    </lineage>
</organism>
<dbReference type="KEGG" id="vta:B0054"/>